<evidence type="ECO:0000313" key="2">
    <source>
        <dbReference type="EMBL" id="CAA9396920.1"/>
    </source>
</evidence>
<feature type="compositionally biased region" description="Basic and acidic residues" evidence="1">
    <location>
        <begin position="174"/>
        <end position="183"/>
    </location>
</feature>
<name>A0A6J4P0D9_9ACTN</name>
<feature type="compositionally biased region" description="Basic residues" evidence="1">
    <location>
        <begin position="273"/>
        <end position="282"/>
    </location>
</feature>
<gene>
    <name evidence="2" type="ORF">AVDCRST_MAG60-1871</name>
</gene>
<organism evidence="2">
    <name type="scientific">uncultured Nocardioides sp</name>
    <dbReference type="NCBI Taxonomy" id="198441"/>
    <lineage>
        <taxon>Bacteria</taxon>
        <taxon>Bacillati</taxon>
        <taxon>Actinomycetota</taxon>
        <taxon>Actinomycetes</taxon>
        <taxon>Propionibacteriales</taxon>
        <taxon>Nocardioidaceae</taxon>
        <taxon>Nocardioides</taxon>
        <taxon>environmental samples</taxon>
    </lineage>
</organism>
<dbReference type="AlphaFoldDB" id="A0A6J4P0D9"/>
<evidence type="ECO:0000256" key="1">
    <source>
        <dbReference type="SAM" id="MobiDB-lite"/>
    </source>
</evidence>
<feature type="compositionally biased region" description="Low complexity" evidence="1">
    <location>
        <begin position="48"/>
        <end position="59"/>
    </location>
</feature>
<feature type="region of interest" description="Disordered" evidence="1">
    <location>
        <begin position="1"/>
        <end position="158"/>
    </location>
</feature>
<feature type="compositionally biased region" description="Basic residues" evidence="1">
    <location>
        <begin position="82"/>
        <end position="106"/>
    </location>
</feature>
<feature type="non-terminal residue" evidence="2">
    <location>
        <position position="293"/>
    </location>
</feature>
<protein>
    <submittedName>
        <fullName evidence="2">Putrescine transport system permease protein PotI</fullName>
    </submittedName>
</protein>
<feature type="compositionally biased region" description="Basic residues" evidence="1">
    <location>
        <begin position="8"/>
        <end position="21"/>
    </location>
</feature>
<feature type="compositionally biased region" description="Basic and acidic residues" evidence="1">
    <location>
        <begin position="131"/>
        <end position="150"/>
    </location>
</feature>
<reference evidence="2" key="1">
    <citation type="submission" date="2020-02" db="EMBL/GenBank/DDBJ databases">
        <authorList>
            <person name="Meier V. D."/>
        </authorList>
    </citation>
    <scope>NUCLEOTIDE SEQUENCE</scope>
    <source>
        <strain evidence="2">AVDCRST_MAG60</strain>
    </source>
</reference>
<feature type="non-terminal residue" evidence="2">
    <location>
        <position position="1"/>
    </location>
</feature>
<proteinExistence type="predicted"/>
<feature type="region of interest" description="Disordered" evidence="1">
    <location>
        <begin position="273"/>
        <end position="293"/>
    </location>
</feature>
<feature type="region of interest" description="Disordered" evidence="1">
    <location>
        <begin position="174"/>
        <end position="222"/>
    </location>
</feature>
<sequence>GHRDDHRHAPRASRGTRRPPTVHRDPGAALGGRPLRDDRGGGGPALPLPAGGLHAGVLLQRPRPQQHRVAGIHPGALEGPVRRPRRLRVPRHVPAGRRHLHGRRDRARHDDGAGDGPLPLPRPVCQQHARLRADGDTRDRARSGAARDLRPGLQRPRAQPRVLDHRVLPHHVLPELRGGHGEGAHPVARPAGRGGGAGPLRQPDADVPHGDAAADPAGHPRRGDAGVLAVLRRLHHHQLRVRQRVDVPQVRLRLGPAWHPRRGQRHRLLHVRHRGRARRRRPGTAIRPHPQGV</sequence>
<dbReference type="EMBL" id="CADCUN010000199">
    <property type="protein sequence ID" value="CAA9396920.1"/>
    <property type="molecule type" value="Genomic_DNA"/>
</dbReference>
<accession>A0A6J4P0D9</accession>